<evidence type="ECO:0000256" key="1">
    <source>
        <dbReference type="SAM" id="MobiDB-lite"/>
    </source>
</evidence>
<comment type="caution">
    <text evidence="3">The sequence shown here is derived from an EMBL/GenBank/DDBJ whole genome shotgun (WGS) entry which is preliminary data.</text>
</comment>
<evidence type="ECO:0000256" key="2">
    <source>
        <dbReference type="SAM" id="Phobius"/>
    </source>
</evidence>
<keyword evidence="4" id="KW-1185">Reference proteome</keyword>
<accession>A0ABN3A029</accession>
<keyword evidence="2" id="KW-0812">Transmembrane</keyword>
<feature type="compositionally biased region" description="Basic residues" evidence="1">
    <location>
        <begin position="193"/>
        <end position="205"/>
    </location>
</feature>
<protein>
    <submittedName>
        <fullName evidence="3">Uncharacterized protein</fullName>
    </submittedName>
</protein>
<evidence type="ECO:0000313" key="3">
    <source>
        <dbReference type="EMBL" id="GAA2150269.1"/>
    </source>
</evidence>
<gene>
    <name evidence="3" type="ORF">GCM10009844_31020</name>
</gene>
<reference evidence="3 4" key="1">
    <citation type="journal article" date="2019" name="Int. J. Syst. Evol. Microbiol.">
        <title>The Global Catalogue of Microorganisms (GCM) 10K type strain sequencing project: providing services to taxonomists for standard genome sequencing and annotation.</title>
        <authorList>
            <consortium name="The Broad Institute Genomics Platform"/>
            <consortium name="The Broad Institute Genome Sequencing Center for Infectious Disease"/>
            <person name="Wu L."/>
            <person name="Ma J."/>
        </authorList>
    </citation>
    <scope>NUCLEOTIDE SEQUENCE [LARGE SCALE GENOMIC DNA]</scope>
    <source>
        <strain evidence="3 4">JCM 16022</strain>
    </source>
</reference>
<organism evidence="3 4">
    <name type="scientific">Nocardioides koreensis</name>
    <dbReference type="NCBI Taxonomy" id="433651"/>
    <lineage>
        <taxon>Bacteria</taxon>
        <taxon>Bacillati</taxon>
        <taxon>Actinomycetota</taxon>
        <taxon>Actinomycetes</taxon>
        <taxon>Propionibacteriales</taxon>
        <taxon>Nocardioidaceae</taxon>
        <taxon>Nocardioides</taxon>
    </lineage>
</organism>
<dbReference type="Proteomes" id="UP001501771">
    <property type="component" value="Unassembled WGS sequence"/>
</dbReference>
<dbReference type="EMBL" id="BAAAQR010000010">
    <property type="protein sequence ID" value="GAA2150269.1"/>
    <property type="molecule type" value="Genomic_DNA"/>
</dbReference>
<keyword evidence="2" id="KW-0472">Membrane</keyword>
<feature type="transmembrane region" description="Helical" evidence="2">
    <location>
        <begin position="210"/>
        <end position="229"/>
    </location>
</feature>
<feature type="region of interest" description="Disordered" evidence="1">
    <location>
        <begin position="157"/>
        <end position="205"/>
    </location>
</feature>
<proteinExistence type="predicted"/>
<keyword evidence="2" id="KW-1133">Transmembrane helix</keyword>
<sequence>MPLERLLSIAALTPGQACLVAVQLLHGTHRLEADDPPTAGAGLGPVTLTTCGTLDVGRPGGHPGTTADELLGQVLRNARRLPTHPKPEQLALLHRLEDAAAASSLGADVRAHMLQTAVADTLGPGAGERLTGQLGQLVEACAHLAGAARPAVPDVHRQVGPASAAGPVPGGAPAASGSPLPSARRGAPARPASSRHSRRGRARVSRRRRALGVLIMVAVLAAGAGYAMLRGPGGDVMAALGLGGGTAVAARNHAEHPSKQPSGHPHAQERRAVPVLAARHTGAVTGVVLHRTGACRPGALCPVKVTVHLRPSATSRTVSWKIGAVRLCKRGLSWSPPTTVTARPGWTSVYATSVARAPTGRSLALVALTTAPARAQSRPVPVTGSGLHC</sequence>
<name>A0ABN3A029_9ACTN</name>
<evidence type="ECO:0000313" key="4">
    <source>
        <dbReference type="Proteomes" id="UP001501771"/>
    </source>
</evidence>
<feature type="compositionally biased region" description="Low complexity" evidence="1">
    <location>
        <begin position="160"/>
        <end position="192"/>
    </location>
</feature>